<sequence>MSSLSDSVVRRPWSHAVAGGVSLVGAVICGLDWPDFPQNLQHLSAAGVFAWGVAVIFQLVVSAGHLRVAILDWQALQAPPQYERRNASLWIVVQAIVLVMIGALVLLGRNSILLMADQTEILSALSASSVVSLWVWGMRRRSFAAVDANG</sequence>
<keyword evidence="1" id="KW-0812">Transmembrane</keyword>
<organism evidence="2 3">
    <name type="scientific">Blastopirellula marina DSM 3645</name>
    <dbReference type="NCBI Taxonomy" id="314230"/>
    <lineage>
        <taxon>Bacteria</taxon>
        <taxon>Pseudomonadati</taxon>
        <taxon>Planctomycetota</taxon>
        <taxon>Planctomycetia</taxon>
        <taxon>Pirellulales</taxon>
        <taxon>Pirellulaceae</taxon>
        <taxon>Blastopirellula</taxon>
    </lineage>
</organism>
<dbReference type="RefSeq" id="WP_002650437.1">
    <property type="nucleotide sequence ID" value="NZ_CH672376.1"/>
</dbReference>
<proteinExistence type="predicted"/>
<dbReference type="STRING" id="314230.DSM3645_12691"/>
<gene>
    <name evidence="2" type="ORF">DSM3645_12691</name>
</gene>
<dbReference type="OrthoDB" id="9859872at2"/>
<evidence type="ECO:0000313" key="2">
    <source>
        <dbReference type="EMBL" id="EAQ80877.1"/>
    </source>
</evidence>
<dbReference type="HOGENOM" id="CLU_1737009_0_0_0"/>
<keyword evidence="1" id="KW-0472">Membrane</keyword>
<dbReference type="Proteomes" id="UP000004358">
    <property type="component" value="Unassembled WGS sequence"/>
</dbReference>
<name>A3ZRV8_9BACT</name>
<protein>
    <submittedName>
        <fullName evidence="2">Uncharacterized protein</fullName>
    </submittedName>
</protein>
<dbReference type="AlphaFoldDB" id="A3ZRV8"/>
<accession>A3ZRV8</accession>
<dbReference type="EMBL" id="AANZ01000007">
    <property type="protein sequence ID" value="EAQ80877.1"/>
    <property type="molecule type" value="Genomic_DNA"/>
</dbReference>
<keyword evidence="1" id="KW-1133">Transmembrane helix</keyword>
<reference evidence="2 3" key="1">
    <citation type="submission" date="2006-02" db="EMBL/GenBank/DDBJ databases">
        <authorList>
            <person name="Amann R."/>
            <person name="Ferriera S."/>
            <person name="Johnson J."/>
            <person name="Kravitz S."/>
            <person name="Halpern A."/>
            <person name="Remington K."/>
            <person name="Beeson K."/>
            <person name="Tran B."/>
            <person name="Rogers Y.-H."/>
            <person name="Friedman R."/>
            <person name="Venter J.C."/>
        </authorList>
    </citation>
    <scope>NUCLEOTIDE SEQUENCE [LARGE SCALE GENOMIC DNA]</scope>
    <source>
        <strain evidence="2 3">DSM 3645</strain>
    </source>
</reference>
<feature type="transmembrane region" description="Helical" evidence="1">
    <location>
        <begin position="12"/>
        <end position="33"/>
    </location>
</feature>
<feature type="transmembrane region" description="Helical" evidence="1">
    <location>
        <begin position="45"/>
        <end position="66"/>
    </location>
</feature>
<feature type="transmembrane region" description="Helical" evidence="1">
    <location>
        <begin position="119"/>
        <end position="136"/>
    </location>
</feature>
<evidence type="ECO:0000256" key="1">
    <source>
        <dbReference type="SAM" id="Phobius"/>
    </source>
</evidence>
<feature type="transmembrane region" description="Helical" evidence="1">
    <location>
        <begin position="87"/>
        <end position="107"/>
    </location>
</feature>
<comment type="caution">
    <text evidence="2">The sequence shown here is derived from an EMBL/GenBank/DDBJ whole genome shotgun (WGS) entry which is preliminary data.</text>
</comment>
<evidence type="ECO:0000313" key="3">
    <source>
        <dbReference type="Proteomes" id="UP000004358"/>
    </source>
</evidence>